<feature type="region of interest" description="Disordered" evidence="1">
    <location>
        <begin position="366"/>
        <end position="389"/>
    </location>
</feature>
<feature type="compositionally biased region" description="Polar residues" evidence="1">
    <location>
        <begin position="222"/>
        <end position="231"/>
    </location>
</feature>
<evidence type="ECO:0000313" key="3">
    <source>
        <dbReference type="EMBL" id="KAL5110721.1"/>
    </source>
</evidence>
<protein>
    <submittedName>
        <fullName evidence="3">Uncharacterized protein</fullName>
    </submittedName>
</protein>
<feature type="region of interest" description="Disordered" evidence="1">
    <location>
        <begin position="854"/>
        <end position="873"/>
    </location>
</feature>
<sequence>MTDGSLRPPGKMFVHASTHTTYIMTMQLLVHRLLISLLCIGVVCEDPPTLGIRTSLSTTDVFPQYTKPLTSDATATVAEAAPTSVEVVKNTLAALTGIAKAMTPSTQFLVMNARKPQSPVVSDGFVPPTTLNTTPLLTLNGKDFSMNVVPLTENHLYLTESPPTTQSSDSIGALPKETHQTVFLNPIPFTTSTNDKSFVDRVVKTTTVSSNEGISPKYSTDDTSFTTVNSEDSAKLSGSFGTSPTVSPESVDVLETKKSKLATEKISSTACPKLTSSMDDSTKSTSFTSEGLRSPLVKTGVGTNNDATTGTEIVNLDTSIGYSEAAWEQYQIGSSFQKTVPSHSSSIKVDKTTSTSATKAMDGKISDAITSTNMPSVDYGQVASSDSSAENMLLEEDAQPRQSSETFSEKVTIHSATTKDVSDAADRLNSVKFSTHEGTSSIPSHSTHGSKIMDKDYTTGSMDRNLPEMTTSTGDSMQIPADVANTQELVNYKTTTYSSGKEMITAVVDLGSDQIQTTLKLNSSTATGFQDDDALRAAMGLTTHSPPIEHEAEIMVTLPTGGIPSDLTQVTHISLATNTPLPPDYSINEAVQSAKLLPNGKVSQFTEKNAHVFSSTVPANLPASNGSTIVVSVGRDKPGPTFTDSEEVMNTNWQYSISSAAEIAPEVSQSVSKAYTTQKTESALTHHSFSTPPSENARGSGDEYHLFSNASTDDFFEKHLKSMSSYNPTTLTTTQFEEAKTMQSVHLASPSSSVKEEIDKSTGESLQRPTVTDVSDNFSEDSSTIAEFSTDELHNLDLSEATETSEAEKDQMVSSTTTSAKASKEEDFAVPLDSNQESKSSLNILPKICATSMQPADGEAQRRKISQVYLSRQ</sequence>
<feature type="region of interest" description="Disordered" evidence="1">
    <location>
        <begin position="741"/>
        <end position="782"/>
    </location>
</feature>
<dbReference type="Proteomes" id="UP001651158">
    <property type="component" value="Unassembled WGS sequence"/>
</dbReference>
<organism evidence="3 4">
    <name type="scientific">Taenia crassiceps</name>
    <dbReference type="NCBI Taxonomy" id="6207"/>
    <lineage>
        <taxon>Eukaryota</taxon>
        <taxon>Metazoa</taxon>
        <taxon>Spiralia</taxon>
        <taxon>Lophotrochozoa</taxon>
        <taxon>Platyhelminthes</taxon>
        <taxon>Cestoda</taxon>
        <taxon>Eucestoda</taxon>
        <taxon>Cyclophyllidea</taxon>
        <taxon>Taeniidae</taxon>
        <taxon>Taenia</taxon>
    </lineage>
</organism>
<name>A0ABR4QM52_9CEST</name>
<feature type="compositionally biased region" description="Polar residues" evidence="1">
    <location>
        <begin position="678"/>
        <end position="694"/>
    </location>
</feature>
<feature type="compositionally biased region" description="Polar residues" evidence="1">
    <location>
        <begin position="763"/>
        <end position="782"/>
    </location>
</feature>
<keyword evidence="2" id="KW-0732">Signal</keyword>
<feature type="compositionally biased region" description="Polar residues" evidence="1">
    <location>
        <begin position="239"/>
        <end position="248"/>
    </location>
</feature>
<dbReference type="EMBL" id="JAKROA010000002">
    <property type="protein sequence ID" value="KAL5110721.1"/>
    <property type="molecule type" value="Genomic_DNA"/>
</dbReference>
<feature type="region of interest" description="Disordered" evidence="1">
    <location>
        <begin position="222"/>
        <end position="248"/>
    </location>
</feature>
<feature type="region of interest" description="Disordered" evidence="1">
    <location>
        <begin position="434"/>
        <end position="455"/>
    </location>
</feature>
<keyword evidence="4" id="KW-1185">Reference proteome</keyword>
<evidence type="ECO:0000256" key="1">
    <source>
        <dbReference type="SAM" id="MobiDB-lite"/>
    </source>
</evidence>
<proteinExistence type="predicted"/>
<feature type="compositionally biased region" description="Polar residues" evidence="1">
    <location>
        <begin position="434"/>
        <end position="449"/>
    </location>
</feature>
<reference evidence="3 4" key="1">
    <citation type="journal article" date="2022" name="Front. Cell. Infect. Microbiol.">
        <title>The Genomes of Two Strains of Taenia crassiceps the Animal Model for the Study of Human Cysticercosis.</title>
        <authorList>
            <person name="Bobes R.J."/>
            <person name="Estrada K."/>
            <person name="Rios-Valencia D.G."/>
            <person name="Calderon-Gallegos A."/>
            <person name="de la Torre P."/>
            <person name="Carrero J.C."/>
            <person name="Sanchez-Flores A."/>
            <person name="Laclette J.P."/>
        </authorList>
    </citation>
    <scope>NUCLEOTIDE SEQUENCE [LARGE SCALE GENOMIC DNA]</scope>
    <source>
        <strain evidence="3">WFUcys</strain>
    </source>
</reference>
<gene>
    <name evidence="3" type="ORF">TcWFU_007864</name>
</gene>
<evidence type="ECO:0000256" key="2">
    <source>
        <dbReference type="SAM" id="SignalP"/>
    </source>
</evidence>
<feature type="chain" id="PRO_5046894914" evidence="2">
    <location>
        <begin position="45"/>
        <end position="873"/>
    </location>
</feature>
<evidence type="ECO:0000313" key="4">
    <source>
        <dbReference type="Proteomes" id="UP001651158"/>
    </source>
</evidence>
<feature type="compositionally biased region" description="Polar residues" evidence="1">
    <location>
        <begin position="741"/>
        <end position="753"/>
    </location>
</feature>
<feature type="region of interest" description="Disordered" evidence="1">
    <location>
        <begin position="678"/>
        <end position="705"/>
    </location>
</feature>
<comment type="caution">
    <text evidence="3">The sequence shown here is derived from an EMBL/GenBank/DDBJ whole genome shotgun (WGS) entry which is preliminary data.</text>
</comment>
<accession>A0ABR4QM52</accession>
<feature type="region of interest" description="Disordered" evidence="1">
    <location>
        <begin position="801"/>
        <end position="841"/>
    </location>
</feature>
<feature type="signal peptide" evidence="2">
    <location>
        <begin position="1"/>
        <end position="44"/>
    </location>
</feature>